<reference evidence="13 14" key="1">
    <citation type="submission" date="2025-04" db="UniProtKB">
        <authorList>
            <consortium name="RefSeq"/>
        </authorList>
    </citation>
    <scope>IDENTIFICATION</scope>
    <source>
        <tissue evidence="13 14">Gonads</tissue>
    </source>
</reference>
<evidence type="ECO:0000256" key="1">
    <source>
        <dbReference type="ARBA" id="ARBA00004123"/>
    </source>
</evidence>
<keyword evidence="4" id="KW-0378">Hydrolase</keyword>
<dbReference type="Gene3D" id="3.40.50.10810">
    <property type="entry name" value="Tandem AAA-ATPase domain"/>
    <property type="match status" value="1"/>
</dbReference>
<dbReference type="GO" id="GO:0005634">
    <property type="term" value="C:nucleus"/>
    <property type="evidence" value="ECO:0007669"/>
    <property type="project" value="UniProtKB-SubCell"/>
</dbReference>
<evidence type="ECO:0000256" key="7">
    <source>
        <dbReference type="ARBA" id="ARBA00023125"/>
    </source>
</evidence>
<dbReference type="Pfam" id="PF00176">
    <property type="entry name" value="SNF2-rel_dom"/>
    <property type="match status" value="1"/>
</dbReference>
<dbReference type="GeneID" id="115878317"/>
<feature type="compositionally biased region" description="Basic and acidic residues" evidence="9">
    <location>
        <begin position="1045"/>
        <end position="1059"/>
    </location>
</feature>
<keyword evidence="12" id="KW-1185">Reference proteome</keyword>
<evidence type="ECO:0000256" key="5">
    <source>
        <dbReference type="ARBA" id="ARBA00022806"/>
    </source>
</evidence>
<evidence type="ECO:0000259" key="10">
    <source>
        <dbReference type="PROSITE" id="PS51192"/>
    </source>
</evidence>
<feature type="region of interest" description="Disordered" evidence="9">
    <location>
        <begin position="474"/>
        <end position="643"/>
    </location>
</feature>
<keyword evidence="5" id="KW-0347">Helicase</keyword>
<evidence type="ECO:0000256" key="3">
    <source>
        <dbReference type="ARBA" id="ARBA00022741"/>
    </source>
</evidence>
<feature type="compositionally biased region" description="Polar residues" evidence="9">
    <location>
        <begin position="713"/>
        <end position="722"/>
    </location>
</feature>
<comment type="similarity">
    <text evidence="2">Belongs to the SNF2/RAD54 helicase family.</text>
</comment>
<dbReference type="InterPro" id="IPR027417">
    <property type="entry name" value="P-loop_NTPase"/>
</dbReference>
<sequence>MAQDEFENILLSLGQNISNTGKKVVNDISQCVNNYKSTPDIIVYSKKLAEILSEYTKCFEKFSLELEETVKEFKQEDVLVAVINILKNSKANDHGGTGKLLLENGNALDGNNIEAIDSDQETVVHCEDSDFDKETTANLSPNSSIESNTTVLNSTPTNELEKSIPFEITNKSHDESSKSVDDNPQHNASSLFKLIENYYSKRDSSVLESQESEDFFKVSDGELEVGKNNELHITENENVDITNKNVHNDKRIKSHDESANLKELESKDHEHSYSAVESSYNKKRTQKLSRSSNEEDKSTQEFDFEEIVSPQTEEFNGEQTCLNNKAQLEIDKNISESEGSDIMLSVQHKRVPELLSSTEENTSSDNPTSPSSVIENQSNNVDQSKVQVTDTDVNINKATIVESLTDHHQNQSESEDMPTFKKKNICTISSLHGESDDHSTPLSETDSLEILLSNTEELETMTASNINDIKSTSKENKTSIVDDDDDDKSTLCSEKDSVDFDVSTDEIESASEKDSKESEEQLSEVLIREDELINKSTSSEEESTEDTSEPKAHSVGDEETHSSKVDEFLDENGRDELLGMLTNDNKNQEAKIEDKEKSGELKLDEKGRDELLEMLTNDNKKEEPKIEDKEKSPELKLDEKGRDELLGMLTNDEEKEYVSDEFCLNSEGRDELLNMLTIDETKKGDLNDQKEEKHGFNLNEQSRTELLDMLSSNYEKSEQSQVYKMVESSSKEEEIEENSNLHIKDDMLSSVDEKDRPSEDLAEILSNVDDDQESDSETELYELLREEEVIDNESKSKRVGSKKAREAYQSLLDDSDITLDSEDESFDDFNSQWISGHKNEKDQALRKKFGINKELEVHIEEIDFEEFDRDLLWDVRRLSERHSSGKLDTVESLCDLSTVLRTKRKIIEGNNRFMLKRMRTESSSSSSISSNERNSDSSSDRTESLLSQGSSSSSDTDVEDGLSRKSLTLSPQRDSKDDQAALATSLWDDINNSSDEALSDNKLGTGDELSDSDIEAKPKRLPKRSTRSQRSIKDRSSSDGEDEDKEKSKQQSIWRRDPLLRGQVTTDSDSDGSVGSVKRQRKKIRLKLSESSGSDADFKPTEHVSSHSDSDQEKNEDNDSNDAKNEEQETSSSSSSNEDEEIIEIKDSPEKAGKGRRNIRALVDDRDLSQSTQLAQEEEEARIKRLQEKQKVRSSMSQSQTFSNDLMDTDDIEHLVLDEDIEEESQIKVHHSITKQLKPHQRDGIQFMWDSCYESIKQLKKGWQGSGCILAHCMGLGKTRQALGLIHTVLANKVTKSKHVLIVCPLSTVNNWKQEFKLTLGTIKSKPVNFFSIQGQKVPSERFAVVGKWRMQGGILALGYEAFMNLTSDVKLENLESKGFSGRKSVLEALVDPGPDLVICDEGHLLRNKQSQRTHALNKIKTKRRIVLTGTPLQNNLLEYYCMVHFVKPNLLGTEQEYKTNFVNPITNGQFEDSTSSDILLMKKRTHVLHKLLDSTVQRLEDTELKQYLPKLVDQALIVGLSVSQVGLYNTYLDTAIAMQQVRTSSGKLNRKNFLADVAILDYVCSHPYALCVAAKIREKKVKEEDVVVENGPDDVVTKYDWWKDKMPDDLTESPGLGTKMLIILDILEQTKIEGDKVLIFSQTHAEMSVLEHFLGLKLGFKKNLDYMRMDGSSQPEKRTDMCAKFNDLNNKRLRLLIMSTKVGGLGLNLTAANRVIITSVNWNPSYDVQSVFRVFRFGQTKEVFVYRLIAMDTMEERRYKRQVNKLAIAHRVVDKHQVKRLYNMHDIQEFYSVRPEVLNDRPLPNVPEDKILGKLIQKFPFLYKWHEHRQLLANQPEEHLNEQQKNAAWEEFNRKDEPPPPPPVVPFKYPRAFPQVPGHIVDGIPQPGHSGALHINQFTQSPPTPAKAHFDHNYSLPLTGVANVRAVQIRIPSEDDFYPIIPHLKLRSPGSNRMFHIVKLRNIKTYSRVKQQLPVKTFDPKLNANHILSSSSAPSTSKVADVSNTKTTPQRQGQGVFRTNPSSVNTFSINTTDKPKPVGNKTLKENTTRQSLLQARMRDYMKHLHLLQQQSSNKNKESSALRPNPHAIINKIGLPNQVKPQVILKEAQKTLSQEALKKEMVTGKQKMKPTNFRNITILPVNSRIIVQGAPSSSKVSNKENRSSMSVNEALKSVSQAATTNLMRNLVQKGVSVRAINNTDVVHLN</sequence>
<feature type="region of interest" description="Disordered" evidence="9">
    <location>
        <begin position="355"/>
        <end position="386"/>
    </location>
</feature>
<keyword evidence="8" id="KW-0539">Nucleus</keyword>
<dbReference type="GO" id="GO:0005524">
    <property type="term" value="F:ATP binding"/>
    <property type="evidence" value="ECO:0007669"/>
    <property type="project" value="UniProtKB-KW"/>
</dbReference>
<dbReference type="InterPro" id="IPR038718">
    <property type="entry name" value="SNF2-like_sf"/>
</dbReference>
<dbReference type="InterPro" id="IPR044574">
    <property type="entry name" value="ARIP4-like"/>
</dbReference>
<proteinExistence type="inferred from homology"/>
<dbReference type="KEGG" id="soy:115878317"/>
<dbReference type="InterPro" id="IPR049730">
    <property type="entry name" value="SNF2/RAD54-like_C"/>
</dbReference>
<dbReference type="GO" id="GO:0004386">
    <property type="term" value="F:helicase activity"/>
    <property type="evidence" value="ECO:0007669"/>
    <property type="project" value="UniProtKB-KW"/>
</dbReference>
<dbReference type="RefSeq" id="XP_030750629.1">
    <property type="nucleotide sequence ID" value="XM_030894769.1"/>
</dbReference>
<evidence type="ECO:0000256" key="8">
    <source>
        <dbReference type="ARBA" id="ARBA00023242"/>
    </source>
</evidence>
<dbReference type="PROSITE" id="PS51192">
    <property type="entry name" value="HELICASE_ATP_BIND_1"/>
    <property type="match status" value="1"/>
</dbReference>
<evidence type="ECO:0000313" key="14">
    <source>
        <dbReference type="RefSeq" id="XP_030750630.1"/>
    </source>
</evidence>
<feature type="compositionally biased region" description="Low complexity" evidence="9">
    <location>
        <begin position="921"/>
        <end position="932"/>
    </location>
</feature>
<feature type="compositionally biased region" description="Polar residues" evidence="9">
    <location>
        <begin position="373"/>
        <end position="386"/>
    </location>
</feature>
<dbReference type="Gene3D" id="3.40.50.300">
    <property type="entry name" value="P-loop containing nucleotide triphosphate hydrolases"/>
    <property type="match status" value="1"/>
</dbReference>
<feature type="compositionally biased region" description="Acidic residues" evidence="9">
    <location>
        <begin position="768"/>
        <end position="778"/>
    </location>
</feature>
<feature type="region of interest" description="Disordered" evidence="9">
    <location>
        <begin position="917"/>
        <end position="1159"/>
    </location>
</feature>
<dbReference type="PANTHER" id="PTHR45797">
    <property type="entry name" value="RAD54-LIKE"/>
    <property type="match status" value="1"/>
</dbReference>
<name>A0A6J2XIW6_SITOR</name>
<feature type="compositionally biased region" description="Basic and acidic residues" evidence="9">
    <location>
        <begin position="1143"/>
        <end position="1153"/>
    </location>
</feature>
<feature type="compositionally biased region" description="Basic and acidic residues" evidence="9">
    <location>
        <begin position="548"/>
        <end position="577"/>
    </location>
</feature>
<dbReference type="CDD" id="cd18793">
    <property type="entry name" value="SF2_C_SNF"/>
    <property type="match status" value="1"/>
</dbReference>
<dbReference type="InterPro" id="IPR001650">
    <property type="entry name" value="Helicase_C-like"/>
</dbReference>
<feature type="compositionally biased region" description="Low complexity" evidence="9">
    <location>
        <begin position="355"/>
        <end position="372"/>
    </location>
</feature>
<gene>
    <name evidence="13 14" type="primary">LOC115878317</name>
</gene>
<dbReference type="OrthoDB" id="9900844at2759"/>
<feature type="region of interest" description="Disordered" evidence="9">
    <location>
        <begin position="264"/>
        <end position="303"/>
    </location>
</feature>
<dbReference type="Pfam" id="PF00271">
    <property type="entry name" value="Helicase_C"/>
    <property type="match status" value="1"/>
</dbReference>
<evidence type="ECO:0000313" key="13">
    <source>
        <dbReference type="RefSeq" id="XP_030750629.1"/>
    </source>
</evidence>
<evidence type="ECO:0000256" key="6">
    <source>
        <dbReference type="ARBA" id="ARBA00022840"/>
    </source>
</evidence>
<comment type="subcellular location">
    <subcellularLocation>
        <location evidence="1">Nucleus</location>
    </subcellularLocation>
</comment>
<feature type="compositionally biased region" description="Basic and acidic residues" evidence="9">
    <location>
        <begin position="933"/>
        <end position="943"/>
    </location>
</feature>
<keyword evidence="3" id="KW-0547">Nucleotide-binding</keyword>
<dbReference type="GO" id="GO:0016887">
    <property type="term" value="F:ATP hydrolysis activity"/>
    <property type="evidence" value="ECO:0007669"/>
    <property type="project" value="InterPro"/>
</dbReference>
<feature type="compositionally biased region" description="Basic and acidic residues" evidence="9">
    <location>
        <begin position="510"/>
        <end position="519"/>
    </location>
</feature>
<feature type="region of interest" description="Disordered" evidence="9">
    <location>
        <begin position="713"/>
        <end position="778"/>
    </location>
</feature>
<organism evidence="12 13">
    <name type="scientific">Sitophilus oryzae</name>
    <name type="common">Rice weevil</name>
    <name type="synonym">Curculio oryzae</name>
    <dbReference type="NCBI Taxonomy" id="7048"/>
    <lineage>
        <taxon>Eukaryota</taxon>
        <taxon>Metazoa</taxon>
        <taxon>Ecdysozoa</taxon>
        <taxon>Arthropoda</taxon>
        <taxon>Hexapoda</taxon>
        <taxon>Insecta</taxon>
        <taxon>Pterygota</taxon>
        <taxon>Neoptera</taxon>
        <taxon>Endopterygota</taxon>
        <taxon>Coleoptera</taxon>
        <taxon>Polyphaga</taxon>
        <taxon>Cucujiformia</taxon>
        <taxon>Curculionidae</taxon>
        <taxon>Dryophthorinae</taxon>
        <taxon>Sitophilus</taxon>
    </lineage>
</organism>
<feature type="compositionally biased region" description="Polar residues" evidence="9">
    <location>
        <begin position="2003"/>
        <end position="2024"/>
    </location>
</feature>
<evidence type="ECO:0000256" key="9">
    <source>
        <dbReference type="SAM" id="MobiDB-lite"/>
    </source>
</evidence>
<dbReference type="PROSITE" id="PS51194">
    <property type="entry name" value="HELICASE_CTER"/>
    <property type="match status" value="1"/>
</dbReference>
<keyword evidence="6" id="KW-0067">ATP-binding</keyword>
<dbReference type="PANTHER" id="PTHR45797:SF3">
    <property type="entry name" value="TRANSCRIPTIONAL REGULATOR ATRX HOMOLOG"/>
    <property type="match status" value="1"/>
</dbReference>
<feature type="domain" description="Helicase ATP-binding" evidence="10">
    <location>
        <begin position="1259"/>
        <end position="1450"/>
    </location>
</feature>
<dbReference type="SUPFAM" id="SSF52540">
    <property type="entry name" value="P-loop containing nucleoside triphosphate hydrolases"/>
    <property type="match status" value="2"/>
</dbReference>
<feature type="compositionally biased region" description="Basic and acidic residues" evidence="9">
    <location>
        <begin position="1096"/>
        <end position="1127"/>
    </location>
</feature>
<dbReference type="SMART" id="SM00490">
    <property type="entry name" value="HELICc"/>
    <property type="match status" value="1"/>
</dbReference>
<feature type="compositionally biased region" description="Low complexity" evidence="9">
    <location>
        <begin position="1064"/>
        <end position="1077"/>
    </location>
</feature>
<feature type="compositionally biased region" description="Low complexity" evidence="9">
    <location>
        <begin position="944"/>
        <end position="954"/>
    </location>
</feature>
<evidence type="ECO:0000256" key="2">
    <source>
        <dbReference type="ARBA" id="ARBA00007025"/>
    </source>
</evidence>
<evidence type="ECO:0000256" key="4">
    <source>
        <dbReference type="ARBA" id="ARBA00022801"/>
    </source>
</evidence>
<feature type="compositionally biased region" description="Basic and acidic residues" evidence="9">
    <location>
        <begin position="586"/>
        <end position="611"/>
    </location>
</feature>
<feature type="compositionally biased region" description="Basic and acidic residues" evidence="9">
    <location>
        <begin position="618"/>
        <end position="643"/>
    </location>
</feature>
<keyword evidence="7" id="KW-0238">DNA-binding</keyword>
<feature type="region of interest" description="Disordered" evidence="9">
    <location>
        <begin position="1987"/>
        <end position="2024"/>
    </location>
</feature>
<feature type="compositionally biased region" description="Polar residues" evidence="9">
    <location>
        <begin position="136"/>
        <end position="158"/>
    </location>
</feature>
<dbReference type="InterPro" id="IPR000330">
    <property type="entry name" value="SNF2_N"/>
</dbReference>
<dbReference type="GO" id="GO:0003677">
    <property type="term" value="F:DNA binding"/>
    <property type="evidence" value="ECO:0007669"/>
    <property type="project" value="UniProtKB-KW"/>
</dbReference>
<evidence type="ECO:0000259" key="11">
    <source>
        <dbReference type="PROSITE" id="PS51194"/>
    </source>
</evidence>
<evidence type="ECO:0000313" key="12">
    <source>
        <dbReference type="Proteomes" id="UP000504635"/>
    </source>
</evidence>
<dbReference type="Proteomes" id="UP000504635">
    <property type="component" value="Unplaced"/>
</dbReference>
<feature type="domain" description="Helicase C-terminal" evidence="11">
    <location>
        <begin position="1623"/>
        <end position="1783"/>
    </location>
</feature>
<dbReference type="RefSeq" id="XP_030750630.1">
    <property type="nucleotide sequence ID" value="XM_030894770.1"/>
</dbReference>
<feature type="compositionally biased region" description="Basic and acidic residues" evidence="9">
    <location>
        <begin position="742"/>
        <end position="759"/>
    </location>
</feature>
<protein>
    <submittedName>
        <fullName evidence="13 14">Transcriptional regulator ATRX-like isoform X1</fullName>
    </submittedName>
</protein>
<dbReference type="SMART" id="SM00487">
    <property type="entry name" value="DEXDc"/>
    <property type="match status" value="1"/>
</dbReference>
<feature type="region of interest" description="Disordered" evidence="9">
    <location>
        <begin position="133"/>
        <end position="160"/>
    </location>
</feature>
<dbReference type="InterPro" id="IPR014001">
    <property type="entry name" value="Helicase_ATP-bd"/>
</dbReference>
<accession>A0A6J2XIW6</accession>